<sequence length="489" mass="53660">MQQSYDVVIIGGGVVGSAIARELSRYKLRIAVLEKESDVCTQTSRRNTGMLHAGFLYKTGSLKAICAVEGNQEFDQVARELDVPFKRTGKLIVGFTDEHRQRLEQFMARGEANGVKGLELIDRKRMDELDPSAGGNFAMWCPASGILDPFLYTIALAENAVHNGAEYHLNCAFTGETRQADGTHLLHTTRGDFHTRWVVNSAGLNSAVVSGHLGIPGYVIKPVKGEYFVLDKLAGQFARIPVYPAPNPDNTFDTHATPTVDGNVLVGPDSQLARDFQDYESTQAAMDGLIESGSRMFKHMDRAYFIRNFAGIRPKRIDPATGAVQDFVLECRDEAPGVVNLVGIESPGVTSALPLARRAVALIARQEALEPNPDFDPIRHGIRRFADMADEERAAAIAENPDYGEIFCRCEKVTKAEILQAIHNPLGVHTVNGIKVRTRATMGRCQGGYCETRITEALRRELGEDFRDIHLGPEGSWMFTGSVKGGEPA</sequence>
<dbReference type="InterPro" id="IPR007419">
    <property type="entry name" value="BFD-like_2Fe2S-bd_dom"/>
</dbReference>
<reference evidence="3 4" key="1">
    <citation type="submission" date="2015-09" db="EMBL/GenBank/DDBJ databases">
        <authorList>
            <consortium name="Pathogen Informatics"/>
        </authorList>
    </citation>
    <scope>NUCLEOTIDE SEQUENCE [LARGE SCALE GENOMIC DNA]</scope>
    <source>
        <strain evidence="3 4">2789STDY5608854</strain>
    </source>
</reference>
<feature type="domain" description="FAD dependent oxidoreductase" evidence="1">
    <location>
        <begin position="6"/>
        <end position="360"/>
    </location>
</feature>
<evidence type="ECO:0000313" key="4">
    <source>
        <dbReference type="Proteomes" id="UP000095746"/>
    </source>
</evidence>
<dbReference type="SUPFAM" id="SSF54373">
    <property type="entry name" value="FAD-linked reductases, C-terminal domain"/>
    <property type="match status" value="1"/>
</dbReference>
<dbReference type="AlphaFoldDB" id="A0A174LQ47"/>
<dbReference type="EMBL" id="CYZT01000293">
    <property type="protein sequence ID" value="CUP23850.1"/>
    <property type="molecule type" value="Genomic_DNA"/>
</dbReference>
<keyword evidence="3" id="KW-0560">Oxidoreductase</keyword>
<dbReference type="PANTHER" id="PTHR42720:SF1">
    <property type="entry name" value="GLYCEROL 3-PHOSPHATE OXIDASE"/>
    <property type="match status" value="1"/>
</dbReference>
<dbReference type="GO" id="GO:0003973">
    <property type="term" value="F:(S)-2-hydroxy-acid oxidase activity"/>
    <property type="evidence" value="ECO:0007669"/>
    <property type="project" value="UniProtKB-EC"/>
</dbReference>
<dbReference type="InterPro" id="IPR041854">
    <property type="entry name" value="BFD-like_2Fe2S-bd_dom_sf"/>
</dbReference>
<organism evidence="3 4">
    <name type="scientific">Flavonifractor plautii</name>
    <name type="common">Fusobacterium plautii</name>
    <dbReference type="NCBI Taxonomy" id="292800"/>
    <lineage>
        <taxon>Bacteria</taxon>
        <taxon>Bacillati</taxon>
        <taxon>Bacillota</taxon>
        <taxon>Clostridia</taxon>
        <taxon>Eubacteriales</taxon>
        <taxon>Oscillospiraceae</taxon>
        <taxon>Flavonifractor</taxon>
    </lineage>
</organism>
<name>A0A174LQ47_FLAPL</name>
<dbReference type="Pfam" id="PF04324">
    <property type="entry name" value="Fer2_BFD"/>
    <property type="match status" value="1"/>
</dbReference>
<evidence type="ECO:0000313" key="3">
    <source>
        <dbReference type="EMBL" id="CUP23850.1"/>
    </source>
</evidence>
<dbReference type="SUPFAM" id="SSF51905">
    <property type="entry name" value="FAD/NAD(P)-binding domain"/>
    <property type="match status" value="1"/>
</dbReference>
<dbReference type="CDD" id="cd19946">
    <property type="entry name" value="GlpA-like_Fer2_BFD-like"/>
    <property type="match status" value="1"/>
</dbReference>
<dbReference type="Proteomes" id="UP000095746">
    <property type="component" value="Unassembled WGS sequence"/>
</dbReference>
<dbReference type="EC" id="1.1.3.15" evidence="3"/>
<evidence type="ECO:0000259" key="2">
    <source>
        <dbReference type="Pfam" id="PF04324"/>
    </source>
</evidence>
<feature type="domain" description="BFD-like [2Fe-2S]-binding" evidence="2">
    <location>
        <begin position="408"/>
        <end position="459"/>
    </location>
</feature>
<dbReference type="Gene3D" id="3.30.9.10">
    <property type="entry name" value="D-Amino Acid Oxidase, subunit A, domain 2"/>
    <property type="match status" value="1"/>
</dbReference>
<protein>
    <submittedName>
        <fullName evidence="3">L-2-hydroxyglutarate oxidase LhgO</fullName>
        <ecNumber evidence="3">1.1.3.15</ecNumber>
    </submittedName>
</protein>
<dbReference type="InterPro" id="IPR052745">
    <property type="entry name" value="G3P_Oxidase/Oxidoreductase"/>
</dbReference>
<dbReference type="Pfam" id="PF01266">
    <property type="entry name" value="DAO"/>
    <property type="match status" value="1"/>
</dbReference>
<dbReference type="InterPro" id="IPR036188">
    <property type="entry name" value="FAD/NAD-bd_sf"/>
</dbReference>
<dbReference type="Gene3D" id="1.10.10.1100">
    <property type="entry name" value="BFD-like [2Fe-2S]-binding domain"/>
    <property type="match status" value="1"/>
</dbReference>
<accession>A0A174LQ47</accession>
<dbReference type="Gene3D" id="3.50.50.60">
    <property type="entry name" value="FAD/NAD(P)-binding domain"/>
    <property type="match status" value="1"/>
</dbReference>
<gene>
    <name evidence="3" type="primary">lhgO_2</name>
    <name evidence="3" type="ORF">ERS852411_02873</name>
</gene>
<proteinExistence type="predicted"/>
<dbReference type="PANTHER" id="PTHR42720">
    <property type="entry name" value="GLYCEROL-3-PHOSPHATE DEHYDROGENASE"/>
    <property type="match status" value="1"/>
</dbReference>
<dbReference type="InterPro" id="IPR006076">
    <property type="entry name" value="FAD-dep_OxRdtase"/>
</dbReference>
<evidence type="ECO:0000259" key="1">
    <source>
        <dbReference type="Pfam" id="PF01266"/>
    </source>
</evidence>